<dbReference type="Gene3D" id="3.10.450.50">
    <property type="match status" value="1"/>
</dbReference>
<comment type="caution">
    <text evidence="2">The sequence shown here is derived from an EMBL/GenBank/DDBJ whole genome shotgun (WGS) entry which is preliminary data.</text>
</comment>
<evidence type="ECO:0000313" key="2">
    <source>
        <dbReference type="EMBL" id="MEZ7514696.1"/>
    </source>
</evidence>
<reference evidence="2 3" key="1">
    <citation type="submission" date="2023-05" db="EMBL/GenBank/DDBJ databases">
        <title>Adaptations of aquatic viruses from atmosphere-close ecosystems of the Central Arctic Ocean.</title>
        <authorList>
            <person name="Rahlff J."/>
            <person name="Holmfeldt K."/>
        </authorList>
    </citation>
    <scope>NUCLEOTIDE SEQUENCE [LARGE SCALE GENOMIC DNA]</scope>
    <source>
        <strain evidence="2 3">Arc14</strain>
    </source>
</reference>
<evidence type="ECO:0000313" key="3">
    <source>
        <dbReference type="Proteomes" id="UP001568894"/>
    </source>
</evidence>
<dbReference type="RefSeq" id="WP_371568719.1">
    <property type="nucleotide sequence ID" value="NZ_JASMRN010000003.1"/>
</dbReference>
<dbReference type="SUPFAM" id="SSF54427">
    <property type="entry name" value="NTF2-like"/>
    <property type="match status" value="1"/>
</dbReference>
<dbReference type="Proteomes" id="UP001568894">
    <property type="component" value="Unassembled WGS sequence"/>
</dbReference>
<accession>A0ABV4KD89</accession>
<proteinExistence type="predicted"/>
<gene>
    <name evidence="2" type="ORF">QO192_05290</name>
</gene>
<organism evidence="2 3">
    <name type="scientific">Flavobacterium frigidarium</name>
    <dbReference type="NCBI Taxonomy" id="99286"/>
    <lineage>
        <taxon>Bacteria</taxon>
        <taxon>Pseudomonadati</taxon>
        <taxon>Bacteroidota</taxon>
        <taxon>Flavobacteriia</taxon>
        <taxon>Flavobacteriales</taxon>
        <taxon>Flavobacteriaceae</taxon>
        <taxon>Flavobacterium</taxon>
    </lineage>
</organism>
<dbReference type="EMBL" id="JASMRN010000003">
    <property type="protein sequence ID" value="MEZ7514696.1"/>
    <property type="molecule type" value="Genomic_DNA"/>
</dbReference>
<evidence type="ECO:0000259" key="1">
    <source>
        <dbReference type="Pfam" id="PF17775"/>
    </source>
</evidence>
<dbReference type="InterPro" id="IPR048469">
    <property type="entry name" value="YchJ-like_M"/>
</dbReference>
<feature type="domain" description="YchJ-like middle NTF2-like" evidence="1">
    <location>
        <begin position="29"/>
        <end position="121"/>
    </location>
</feature>
<keyword evidence="3" id="KW-1185">Reference proteome</keyword>
<dbReference type="Pfam" id="PF17775">
    <property type="entry name" value="YchJ_M-like"/>
    <property type="match status" value="1"/>
</dbReference>
<name>A0ABV4KD89_9FLAO</name>
<protein>
    <submittedName>
        <fullName evidence="2">YchJ family metal-binding protein</fullName>
    </submittedName>
</protein>
<dbReference type="InterPro" id="IPR032710">
    <property type="entry name" value="NTF2-like_dom_sf"/>
</dbReference>
<sequence length="124" mass="14398">MTNCYCGSLLPFEKCCSPYLNGIAKPARAETLMRSRYTAFATNNAQYLVDTTHFSTRKHHKIEDIQDWALCNQWIKLLVVATTVNTVTFKAFYIDSEGQSQVHHEHSIFKLEDGKWYYVDGDFY</sequence>